<dbReference type="Proteomes" id="UP001165065">
    <property type="component" value="Unassembled WGS sequence"/>
</dbReference>
<reference evidence="3" key="1">
    <citation type="journal article" date="2023" name="Commun. Biol.">
        <title>Genome analysis of Parmales, the sister group of diatoms, reveals the evolutionary specialization of diatoms from phago-mixotrophs to photoautotrophs.</title>
        <authorList>
            <person name="Ban H."/>
            <person name="Sato S."/>
            <person name="Yoshikawa S."/>
            <person name="Yamada K."/>
            <person name="Nakamura Y."/>
            <person name="Ichinomiya M."/>
            <person name="Sato N."/>
            <person name="Blanc-Mathieu R."/>
            <person name="Endo H."/>
            <person name="Kuwata A."/>
            <person name="Ogata H."/>
        </authorList>
    </citation>
    <scope>NUCLEOTIDE SEQUENCE [LARGE SCALE GENOMIC DNA]</scope>
</reference>
<keyword evidence="3" id="KW-1185">Reference proteome</keyword>
<dbReference type="PANTHER" id="PTHR47858">
    <property type="entry name" value="HALOACID DEHALOGENASE-LIKE HYDROLASE (HAD) SUPERFAMILY PROTEIN"/>
    <property type="match status" value="1"/>
</dbReference>
<dbReference type="PANTHER" id="PTHR47858:SF2">
    <property type="entry name" value="HALOACID DEHALOGENASE-LIKE HYDROLASE (HAD) SUPERFAMILY PROTEIN"/>
    <property type="match status" value="1"/>
</dbReference>
<evidence type="ECO:0000313" key="2">
    <source>
        <dbReference type="EMBL" id="GMI24091.1"/>
    </source>
</evidence>
<dbReference type="SUPFAM" id="SSF56784">
    <property type="entry name" value="HAD-like"/>
    <property type="match status" value="1"/>
</dbReference>
<dbReference type="InterPro" id="IPR023214">
    <property type="entry name" value="HAD_sf"/>
</dbReference>
<protein>
    <submittedName>
        <fullName evidence="2">Uncharacterized protein</fullName>
    </submittedName>
</protein>
<feature type="region of interest" description="Disordered" evidence="1">
    <location>
        <begin position="1"/>
        <end position="53"/>
    </location>
</feature>
<evidence type="ECO:0000313" key="3">
    <source>
        <dbReference type="Proteomes" id="UP001165065"/>
    </source>
</evidence>
<dbReference type="AlphaFoldDB" id="A0A9W7L237"/>
<evidence type="ECO:0000256" key="1">
    <source>
        <dbReference type="SAM" id="MobiDB-lite"/>
    </source>
</evidence>
<name>A0A9W7L237_9STRA</name>
<dbReference type="Gene3D" id="3.40.50.1000">
    <property type="entry name" value="HAD superfamily/HAD-like"/>
    <property type="match status" value="1"/>
</dbReference>
<dbReference type="OrthoDB" id="47790at2759"/>
<accession>A0A9W7L237</accession>
<organism evidence="2 3">
    <name type="scientific">Triparma columacea</name>
    <dbReference type="NCBI Taxonomy" id="722753"/>
    <lineage>
        <taxon>Eukaryota</taxon>
        <taxon>Sar</taxon>
        <taxon>Stramenopiles</taxon>
        <taxon>Ochrophyta</taxon>
        <taxon>Bolidophyceae</taxon>
        <taxon>Parmales</taxon>
        <taxon>Triparmaceae</taxon>
        <taxon>Triparma</taxon>
    </lineage>
</organism>
<proteinExistence type="predicted"/>
<gene>
    <name evidence="2" type="ORF">TrCOL_g9588</name>
</gene>
<sequence>MTRFGKTKTLPTPDWLKNEKERSLSSSSTIPASVDLAPPQQQQQEGEKREELLTEEEHELRYLLRRCEDMKNDPYPLSVDTLEDMFRPSGAERLKLVNNPMQQYGFIFNFDVILQTGSADLEAWAKVAASGDYLVDEEEAVRGSRESSPLEVCVGKVLGEREPVEARKLGMGFFEERNSLVLKEEYLEGLQVDDSCKKWMSNLVDSNCKIGCYSRLPRHIVDELITRTGLRPDALVTPDDGWDTLDQVVLGTSMGLMKQPSKCVVFDESPIAAIKTHEAGMKFIGLLGTYPRYELGVADKTIGDWEEMKMRDIRGVFGEEFELELEREVDDGLGGGGGGVRNRNNMRWD</sequence>
<dbReference type="EMBL" id="BRYA01000580">
    <property type="protein sequence ID" value="GMI24091.1"/>
    <property type="molecule type" value="Genomic_DNA"/>
</dbReference>
<comment type="caution">
    <text evidence="2">The sequence shown here is derived from an EMBL/GenBank/DDBJ whole genome shotgun (WGS) entry which is preliminary data.</text>
</comment>
<dbReference type="InterPro" id="IPR036412">
    <property type="entry name" value="HAD-like_sf"/>
</dbReference>